<dbReference type="EMBL" id="BOPO01000006">
    <property type="protein sequence ID" value="GIL25405.1"/>
    <property type="molecule type" value="Genomic_DNA"/>
</dbReference>
<dbReference type="AlphaFoldDB" id="A0A8J4EIW8"/>
<dbReference type="Gene3D" id="3.40.50.150">
    <property type="entry name" value="Vaccinia Virus protein VP39"/>
    <property type="match status" value="1"/>
</dbReference>
<accession>A0A8J4EIW8</accession>
<dbReference type="SUPFAM" id="SSF53335">
    <property type="entry name" value="S-adenosyl-L-methionine-dependent methyltransferases"/>
    <property type="match status" value="1"/>
</dbReference>
<keyword evidence="2" id="KW-1185">Reference proteome</keyword>
<dbReference type="InterPro" id="IPR029063">
    <property type="entry name" value="SAM-dependent_MTases_sf"/>
</dbReference>
<evidence type="ECO:0000313" key="2">
    <source>
        <dbReference type="Proteomes" id="UP000614996"/>
    </source>
</evidence>
<evidence type="ECO:0000313" key="1">
    <source>
        <dbReference type="EMBL" id="GIL25405.1"/>
    </source>
</evidence>
<name>A0A8J4EIW8_9ACTN</name>
<comment type="caution">
    <text evidence="1">The sequence shown here is derived from an EMBL/GenBank/DDBJ whole genome shotgun (WGS) entry which is preliminary data.</text>
</comment>
<sequence length="194" mass="21728">MTIDGVPYRELGHPLRAVGAHLDARSYHPRRSARAHLLGLARYAGISARRVDQVIELVGLESVARRRAGGFSLRIAARTSWFPRWQPWRSYARRTSTRPPISPRFTMLHHVPSVAQQDALFAEACRVLRPGGAFRGVDSDLSIGFRLLHLGDTMVVLDPATLPDRLRRAGFAVDTVAHRPRREISFTARRPPAS</sequence>
<proteinExistence type="predicted"/>
<organism evidence="1 2">
    <name type="scientific">Actinocatenispora comari</name>
    <dbReference type="NCBI Taxonomy" id="2807577"/>
    <lineage>
        <taxon>Bacteria</taxon>
        <taxon>Bacillati</taxon>
        <taxon>Actinomycetota</taxon>
        <taxon>Actinomycetes</taxon>
        <taxon>Micromonosporales</taxon>
        <taxon>Micromonosporaceae</taxon>
        <taxon>Actinocatenispora</taxon>
    </lineage>
</organism>
<protein>
    <submittedName>
        <fullName evidence="1">Uncharacterized protein</fullName>
    </submittedName>
</protein>
<gene>
    <name evidence="1" type="ORF">NUM_06600</name>
</gene>
<reference evidence="2" key="1">
    <citation type="journal article" date="2021" name="Int. J. Syst. Evol. Microbiol.">
        <title>Actinocatenispora comari sp. nov., an endophytic actinomycete isolated from aerial parts of Comarum salesowianum.</title>
        <authorList>
            <person name="Oyunbileg N."/>
            <person name="Iizaka Y."/>
            <person name="Hamada M."/>
            <person name="Davaapurev B.O."/>
            <person name="Fukumoto A."/>
            <person name="Tsetseg B."/>
            <person name="Kato F."/>
            <person name="Tamura T."/>
            <person name="Batkhuu J."/>
            <person name="Anzai Y."/>
        </authorList>
    </citation>
    <scope>NUCLEOTIDE SEQUENCE [LARGE SCALE GENOMIC DNA]</scope>
    <source>
        <strain evidence="2">NUM-2625</strain>
    </source>
</reference>
<dbReference type="Proteomes" id="UP000614996">
    <property type="component" value="Unassembled WGS sequence"/>
</dbReference>